<dbReference type="EMBL" id="JBHRSW010000014">
    <property type="protein sequence ID" value="MFC3121608.1"/>
    <property type="molecule type" value="Genomic_DNA"/>
</dbReference>
<reference evidence="2" key="1">
    <citation type="journal article" date="2019" name="Int. J. Syst. Evol. Microbiol.">
        <title>The Global Catalogue of Microorganisms (GCM) 10K type strain sequencing project: providing services to taxonomists for standard genome sequencing and annotation.</title>
        <authorList>
            <consortium name="The Broad Institute Genomics Platform"/>
            <consortium name="The Broad Institute Genome Sequencing Center for Infectious Disease"/>
            <person name="Wu L."/>
            <person name="Ma J."/>
        </authorList>
    </citation>
    <scope>NUCLEOTIDE SEQUENCE [LARGE SCALE GENOMIC DNA]</scope>
    <source>
        <strain evidence="2">KCTC 52473</strain>
    </source>
</reference>
<evidence type="ECO:0000313" key="1">
    <source>
        <dbReference type="EMBL" id="MFC3121608.1"/>
    </source>
</evidence>
<protein>
    <submittedName>
        <fullName evidence="1">Uncharacterized protein</fullName>
    </submittedName>
</protein>
<name>A0ABV7FMR0_9ALTE</name>
<organism evidence="1 2">
    <name type="scientific">Agaribacter flavus</name>
    <dbReference type="NCBI Taxonomy" id="1902781"/>
    <lineage>
        <taxon>Bacteria</taxon>
        <taxon>Pseudomonadati</taxon>
        <taxon>Pseudomonadota</taxon>
        <taxon>Gammaproteobacteria</taxon>
        <taxon>Alteromonadales</taxon>
        <taxon>Alteromonadaceae</taxon>
        <taxon>Agaribacter</taxon>
    </lineage>
</organism>
<accession>A0ABV7FMR0</accession>
<comment type="caution">
    <text evidence="1">The sequence shown here is derived from an EMBL/GenBank/DDBJ whole genome shotgun (WGS) entry which is preliminary data.</text>
</comment>
<evidence type="ECO:0000313" key="2">
    <source>
        <dbReference type="Proteomes" id="UP001595478"/>
    </source>
</evidence>
<dbReference type="Proteomes" id="UP001595478">
    <property type="component" value="Unassembled WGS sequence"/>
</dbReference>
<gene>
    <name evidence="1" type="ORF">ACFOHL_08230</name>
</gene>
<sequence length="116" mass="13396">MESTNFSNTNQVVEKNNVIQLSRHAFKQASKTGWWCNLADRLNLAVKHPYVISIKKRRFSQYSLICALLKAGTCEKIFFDCDLSQAQAEYLGKLQRHSRTELIHARLAEQFSMEMA</sequence>
<proteinExistence type="predicted"/>
<keyword evidence="2" id="KW-1185">Reference proteome</keyword>
<dbReference type="RefSeq" id="WP_376919744.1">
    <property type="nucleotide sequence ID" value="NZ_JBHRSW010000014.1"/>
</dbReference>